<keyword evidence="7" id="KW-1185">Reference proteome</keyword>
<dbReference type="InterPro" id="IPR000843">
    <property type="entry name" value="HTH_LacI"/>
</dbReference>
<dbReference type="PANTHER" id="PTHR30146:SF151">
    <property type="entry name" value="HTH-TYPE TRANSCRIPTIONAL REPRESSOR CYTR"/>
    <property type="match status" value="1"/>
</dbReference>
<dbReference type="EMBL" id="SZPQ01000044">
    <property type="protein sequence ID" value="TKI03439.1"/>
    <property type="molecule type" value="Genomic_DNA"/>
</dbReference>
<dbReference type="PROSITE" id="PS00356">
    <property type="entry name" value="HTH_LACI_1"/>
    <property type="match status" value="1"/>
</dbReference>
<dbReference type="SUPFAM" id="SSF53822">
    <property type="entry name" value="Periplasmic binding protein-like I"/>
    <property type="match status" value="1"/>
</dbReference>
<keyword evidence="2" id="KW-0805">Transcription regulation</keyword>
<dbReference type="PANTHER" id="PTHR30146">
    <property type="entry name" value="LACI-RELATED TRANSCRIPTIONAL REPRESSOR"/>
    <property type="match status" value="1"/>
</dbReference>
<dbReference type="InterPro" id="IPR028082">
    <property type="entry name" value="Peripla_BP_I"/>
</dbReference>
<dbReference type="Pfam" id="PF13377">
    <property type="entry name" value="Peripla_BP_3"/>
    <property type="match status" value="1"/>
</dbReference>
<proteinExistence type="predicted"/>
<keyword evidence="1" id="KW-0678">Repressor</keyword>
<organism evidence="6 7">
    <name type="scientific">Martelella alba</name>
    <dbReference type="NCBI Taxonomy" id="2590451"/>
    <lineage>
        <taxon>Bacteria</taxon>
        <taxon>Pseudomonadati</taxon>
        <taxon>Pseudomonadota</taxon>
        <taxon>Alphaproteobacteria</taxon>
        <taxon>Hyphomicrobiales</taxon>
        <taxon>Aurantimonadaceae</taxon>
        <taxon>Martelella</taxon>
    </lineage>
</organism>
<dbReference type="Proteomes" id="UP000305202">
    <property type="component" value="Unassembled WGS sequence"/>
</dbReference>
<sequence>MERKKPSVMATMKDVAEKAGVSTATVSRALMNPEKVSVQTRKRVQIAVQSVGYDPQPLARQIKRSETRNLLVMVPDICDPFFAEILRGIEETADEQGYLVLLADCAHQQPTRKSFTNLIIARQIDGILLLGSNLPFAIDKSQQQNFPPMVMANEFVPELELSTVHIDNLTASYEAVDYLFKLGHRRIGCIGGTEKHPQCQYRTQGYIQALRRHGIPTDQQMLFLGDISYQTGACGLNTLISQSQPPTAIFCHSDIIAFGALSQAKKIGLTVPDDLSLIGFDDITLANFCDPPLTTVAQPSYQIGREAMLLLLQQIRQHQISNTSLLLDSKLIVRGSSSPPRKKT</sequence>
<gene>
    <name evidence="6" type="primary">cytR</name>
    <name evidence="6" type="ORF">FCN80_21590</name>
</gene>
<evidence type="ECO:0000256" key="2">
    <source>
        <dbReference type="ARBA" id="ARBA00023015"/>
    </source>
</evidence>
<evidence type="ECO:0000256" key="3">
    <source>
        <dbReference type="ARBA" id="ARBA00023125"/>
    </source>
</evidence>
<feature type="domain" description="HTH lacI-type" evidence="5">
    <location>
        <begin position="10"/>
        <end position="64"/>
    </location>
</feature>
<keyword evidence="3 6" id="KW-0238">DNA-binding</keyword>
<dbReference type="GO" id="GO:0003677">
    <property type="term" value="F:DNA binding"/>
    <property type="evidence" value="ECO:0007669"/>
    <property type="project" value="UniProtKB-KW"/>
</dbReference>
<comment type="caution">
    <text evidence="6">The sequence shown here is derived from an EMBL/GenBank/DDBJ whole genome shotgun (WGS) entry which is preliminary data.</text>
</comment>
<dbReference type="SUPFAM" id="SSF47413">
    <property type="entry name" value="lambda repressor-like DNA-binding domains"/>
    <property type="match status" value="1"/>
</dbReference>
<dbReference type="CDD" id="cd01392">
    <property type="entry name" value="HTH_LacI"/>
    <property type="match status" value="1"/>
</dbReference>
<keyword evidence="4" id="KW-0804">Transcription</keyword>
<dbReference type="InterPro" id="IPR010982">
    <property type="entry name" value="Lambda_DNA-bd_dom_sf"/>
</dbReference>
<dbReference type="SMART" id="SM00354">
    <property type="entry name" value="HTH_LACI"/>
    <property type="match status" value="1"/>
</dbReference>
<evidence type="ECO:0000313" key="6">
    <source>
        <dbReference type="EMBL" id="TKI03439.1"/>
    </source>
</evidence>
<dbReference type="PROSITE" id="PS50932">
    <property type="entry name" value="HTH_LACI_2"/>
    <property type="match status" value="1"/>
</dbReference>
<evidence type="ECO:0000259" key="5">
    <source>
        <dbReference type="PROSITE" id="PS50932"/>
    </source>
</evidence>
<dbReference type="InterPro" id="IPR046335">
    <property type="entry name" value="LacI/GalR-like_sensor"/>
</dbReference>
<evidence type="ECO:0000256" key="1">
    <source>
        <dbReference type="ARBA" id="ARBA00022491"/>
    </source>
</evidence>
<dbReference type="Pfam" id="PF00356">
    <property type="entry name" value="LacI"/>
    <property type="match status" value="1"/>
</dbReference>
<accession>A0ABY2SF07</accession>
<evidence type="ECO:0000256" key="4">
    <source>
        <dbReference type="ARBA" id="ARBA00023163"/>
    </source>
</evidence>
<dbReference type="NCBIfam" id="NF008269">
    <property type="entry name" value="PRK11041.1"/>
    <property type="match status" value="1"/>
</dbReference>
<dbReference type="Gene3D" id="3.40.50.2300">
    <property type="match status" value="2"/>
</dbReference>
<protein>
    <submittedName>
        <fullName evidence="6">DNA-binding transcriptional regulator CytR</fullName>
    </submittedName>
</protein>
<reference evidence="6 7" key="1">
    <citation type="submission" date="2019-04" db="EMBL/GenBank/DDBJ databases">
        <authorList>
            <person name="Li M."/>
            <person name="Gao C."/>
        </authorList>
    </citation>
    <scope>NUCLEOTIDE SEQUENCE [LARGE SCALE GENOMIC DNA]</scope>
    <source>
        <strain evidence="6 7">BGMRC 2031</strain>
    </source>
</reference>
<name>A0ABY2SF07_9HYPH</name>
<evidence type="ECO:0000313" key="7">
    <source>
        <dbReference type="Proteomes" id="UP000305202"/>
    </source>
</evidence>
<dbReference type="RefSeq" id="WP_136992414.1">
    <property type="nucleotide sequence ID" value="NZ_SZPQ01000044.1"/>
</dbReference>
<dbReference type="Gene3D" id="1.10.260.40">
    <property type="entry name" value="lambda repressor-like DNA-binding domains"/>
    <property type="match status" value="1"/>
</dbReference>
<dbReference type="CDD" id="cd06284">
    <property type="entry name" value="PBP1_LacI-like"/>
    <property type="match status" value="1"/>
</dbReference>